<dbReference type="PATRIC" id="fig|331679.3.peg.404"/>
<evidence type="ECO:0000256" key="2">
    <source>
        <dbReference type="ARBA" id="ARBA00007441"/>
    </source>
</evidence>
<sequence>MMEFSKRAQGVSPSATLAVSTEAKKMQKDGIDVINLSTGEPDFTTPDSIVHAAVKSVESGKASYYTPVGGLPELRQAIAEHVEQDTGRTVLANEVAVTVGAKMGLFETFQALLNDQDEVLVVAPYWVSYEEQVKLAGGVVVPVKPQASNLKTTPEELSQFKTSRTKILVLNSPQNPSGLVYTEEETLAIAKWAVDNKILLIADEIYGKLVYNGTKFTSVMTMSDEIVENTILIDGVSKAYAMTGWRIGYVVASPQIIQKITALQGHMTSNPAAVAQYAALEALTGSQEPVEEMRQSFEGRLNNTYAAMQNVPGFKLENKPDGAFYLFPNVEEAMRLKGFSSSVDFAMALLKEAHVAVVAGEAFGMPGHIRLSYATSQNLLDEAVQRMIEFMK</sequence>
<evidence type="ECO:0000256" key="3">
    <source>
        <dbReference type="ARBA" id="ARBA00022576"/>
    </source>
</evidence>
<keyword evidence="3 6" id="KW-0032">Aminotransferase</keyword>
<gene>
    <name evidence="8" type="ORF">IV81_GL000398</name>
</gene>
<evidence type="ECO:0000256" key="6">
    <source>
        <dbReference type="RuleBase" id="RU000481"/>
    </source>
</evidence>
<proteinExistence type="inferred from homology"/>
<dbReference type="GO" id="GO:0006520">
    <property type="term" value="P:amino acid metabolic process"/>
    <property type="evidence" value="ECO:0007669"/>
    <property type="project" value="InterPro"/>
</dbReference>
<dbReference type="STRING" id="331679.IV81_GL000398"/>
<dbReference type="Pfam" id="PF00155">
    <property type="entry name" value="Aminotran_1_2"/>
    <property type="match status" value="1"/>
</dbReference>
<protein>
    <recommendedName>
        <fullName evidence="6">Aminotransferase</fullName>
        <ecNumber evidence="6">2.6.1.-</ecNumber>
    </recommendedName>
</protein>
<name>A0A0R2KW10_9LACO</name>
<dbReference type="Proteomes" id="UP000051859">
    <property type="component" value="Unassembled WGS sequence"/>
</dbReference>
<comment type="caution">
    <text evidence="8">The sequence shown here is derived from an EMBL/GenBank/DDBJ whole genome shotgun (WGS) entry which is preliminary data.</text>
</comment>
<dbReference type="InterPro" id="IPR004838">
    <property type="entry name" value="NHTrfase_class1_PyrdxlP-BS"/>
</dbReference>
<dbReference type="PROSITE" id="PS00105">
    <property type="entry name" value="AA_TRANSFER_CLASS_1"/>
    <property type="match status" value="1"/>
</dbReference>
<dbReference type="InterPro" id="IPR050596">
    <property type="entry name" value="AspAT/PAT-like"/>
</dbReference>
<dbReference type="GO" id="GO:0030170">
    <property type="term" value="F:pyridoxal phosphate binding"/>
    <property type="evidence" value="ECO:0007669"/>
    <property type="project" value="InterPro"/>
</dbReference>
<feature type="domain" description="Aminotransferase class I/classII large" evidence="7">
    <location>
        <begin position="32"/>
        <end position="386"/>
    </location>
</feature>
<dbReference type="InterPro" id="IPR015421">
    <property type="entry name" value="PyrdxlP-dep_Trfase_major"/>
</dbReference>
<reference evidence="8 9" key="1">
    <citation type="journal article" date="2015" name="Genome Announc.">
        <title>Expanding the biotechnology potential of lactobacilli through comparative genomics of 213 strains and associated genera.</title>
        <authorList>
            <person name="Sun Z."/>
            <person name="Harris H.M."/>
            <person name="McCann A."/>
            <person name="Guo C."/>
            <person name="Argimon S."/>
            <person name="Zhang W."/>
            <person name="Yang X."/>
            <person name="Jeffery I.B."/>
            <person name="Cooney J.C."/>
            <person name="Kagawa T.F."/>
            <person name="Liu W."/>
            <person name="Song Y."/>
            <person name="Salvetti E."/>
            <person name="Wrobel A."/>
            <person name="Rasinkangas P."/>
            <person name="Parkhill J."/>
            <person name="Rea M.C."/>
            <person name="O'Sullivan O."/>
            <person name="Ritari J."/>
            <person name="Douillard F.P."/>
            <person name="Paul Ross R."/>
            <person name="Yang R."/>
            <person name="Briner A.E."/>
            <person name="Felis G.E."/>
            <person name="de Vos W.M."/>
            <person name="Barrangou R."/>
            <person name="Klaenhammer T.R."/>
            <person name="Caufield P.W."/>
            <person name="Cui Y."/>
            <person name="Zhang H."/>
            <person name="O'Toole P.W."/>
        </authorList>
    </citation>
    <scope>NUCLEOTIDE SEQUENCE [LARGE SCALE GENOMIC DNA]</scope>
    <source>
        <strain evidence="8 9">DSM 18001</strain>
    </source>
</reference>
<evidence type="ECO:0000256" key="4">
    <source>
        <dbReference type="ARBA" id="ARBA00022679"/>
    </source>
</evidence>
<keyword evidence="9" id="KW-1185">Reference proteome</keyword>
<organism evidence="8 9">
    <name type="scientific">Pediococcus stilesii</name>
    <dbReference type="NCBI Taxonomy" id="331679"/>
    <lineage>
        <taxon>Bacteria</taxon>
        <taxon>Bacillati</taxon>
        <taxon>Bacillota</taxon>
        <taxon>Bacilli</taxon>
        <taxon>Lactobacillales</taxon>
        <taxon>Lactobacillaceae</taxon>
        <taxon>Pediococcus</taxon>
    </lineage>
</organism>
<dbReference type="FunFam" id="3.40.640.10:FF:000033">
    <property type="entry name" value="Aspartate aminotransferase"/>
    <property type="match status" value="1"/>
</dbReference>
<evidence type="ECO:0000256" key="1">
    <source>
        <dbReference type="ARBA" id="ARBA00001933"/>
    </source>
</evidence>
<keyword evidence="4 6" id="KW-0808">Transferase</keyword>
<dbReference type="InterPro" id="IPR015424">
    <property type="entry name" value="PyrdxlP-dep_Trfase"/>
</dbReference>
<dbReference type="SUPFAM" id="SSF53383">
    <property type="entry name" value="PLP-dependent transferases"/>
    <property type="match status" value="1"/>
</dbReference>
<dbReference type="AlphaFoldDB" id="A0A0R2KW10"/>
<dbReference type="CDD" id="cd00609">
    <property type="entry name" value="AAT_like"/>
    <property type="match status" value="1"/>
</dbReference>
<dbReference type="Gene3D" id="3.90.1150.10">
    <property type="entry name" value="Aspartate Aminotransferase, domain 1"/>
    <property type="match status" value="1"/>
</dbReference>
<evidence type="ECO:0000313" key="8">
    <source>
        <dbReference type="EMBL" id="KRN93657.1"/>
    </source>
</evidence>
<dbReference type="EMBL" id="JQBX01000012">
    <property type="protein sequence ID" value="KRN93657.1"/>
    <property type="molecule type" value="Genomic_DNA"/>
</dbReference>
<keyword evidence="5" id="KW-0663">Pyridoxal phosphate</keyword>
<dbReference type="EC" id="2.6.1.-" evidence="6"/>
<evidence type="ECO:0000259" key="7">
    <source>
        <dbReference type="Pfam" id="PF00155"/>
    </source>
</evidence>
<dbReference type="Gene3D" id="3.40.640.10">
    <property type="entry name" value="Type I PLP-dependent aspartate aminotransferase-like (Major domain)"/>
    <property type="match status" value="1"/>
</dbReference>
<dbReference type="GO" id="GO:0008483">
    <property type="term" value="F:transaminase activity"/>
    <property type="evidence" value="ECO:0007669"/>
    <property type="project" value="UniProtKB-KW"/>
</dbReference>
<dbReference type="PANTHER" id="PTHR46383">
    <property type="entry name" value="ASPARTATE AMINOTRANSFERASE"/>
    <property type="match status" value="1"/>
</dbReference>
<comment type="similarity">
    <text evidence="2 6">Belongs to the class-I pyridoxal-phosphate-dependent aminotransferase family.</text>
</comment>
<dbReference type="InterPro" id="IPR004839">
    <property type="entry name" value="Aminotransferase_I/II_large"/>
</dbReference>
<dbReference type="PANTHER" id="PTHR46383:SF1">
    <property type="entry name" value="ASPARTATE AMINOTRANSFERASE"/>
    <property type="match status" value="1"/>
</dbReference>
<evidence type="ECO:0000313" key="9">
    <source>
        <dbReference type="Proteomes" id="UP000051859"/>
    </source>
</evidence>
<accession>A0A0R2KW10</accession>
<evidence type="ECO:0000256" key="5">
    <source>
        <dbReference type="ARBA" id="ARBA00022898"/>
    </source>
</evidence>
<comment type="cofactor">
    <cofactor evidence="1 6">
        <name>pyridoxal 5'-phosphate</name>
        <dbReference type="ChEBI" id="CHEBI:597326"/>
    </cofactor>
</comment>
<dbReference type="InterPro" id="IPR015422">
    <property type="entry name" value="PyrdxlP-dep_Trfase_small"/>
</dbReference>